<proteinExistence type="predicted"/>
<dbReference type="Proteomes" id="UP000789759">
    <property type="component" value="Unassembled WGS sequence"/>
</dbReference>
<keyword evidence="2" id="KW-1185">Reference proteome</keyword>
<dbReference type="EMBL" id="CAJVQA010010188">
    <property type="protein sequence ID" value="CAG8694174.1"/>
    <property type="molecule type" value="Genomic_DNA"/>
</dbReference>
<evidence type="ECO:0000313" key="2">
    <source>
        <dbReference type="Proteomes" id="UP000789759"/>
    </source>
</evidence>
<organism evidence="1 2">
    <name type="scientific">Cetraspora pellucida</name>
    <dbReference type="NCBI Taxonomy" id="1433469"/>
    <lineage>
        <taxon>Eukaryota</taxon>
        <taxon>Fungi</taxon>
        <taxon>Fungi incertae sedis</taxon>
        <taxon>Mucoromycota</taxon>
        <taxon>Glomeromycotina</taxon>
        <taxon>Glomeromycetes</taxon>
        <taxon>Diversisporales</taxon>
        <taxon>Gigasporaceae</taxon>
        <taxon>Cetraspora</taxon>
    </lineage>
</organism>
<dbReference type="OrthoDB" id="10434913at2759"/>
<dbReference type="AlphaFoldDB" id="A0A9N9EWW0"/>
<accession>A0A9N9EWW0</accession>
<name>A0A9N9EWW0_9GLOM</name>
<reference evidence="1" key="1">
    <citation type="submission" date="2021-06" db="EMBL/GenBank/DDBJ databases">
        <authorList>
            <person name="Kallberg Y."/>
            <person name="Tangrot J."/>
            <person name="Rosling A."/>
        </authorList>
    </citation>
    <scope>NUCLEOTIDE SEQUENCE</scope>
    <source>
        <strain evidence="1">FL966</strain>
    </source>
</reference>
<gene>
    <name evidence="1" type="ORF">CPELLU_LOCUS11470</name>
</gene>
<protein>
    <submittedName>
        <fullName evidence="1">676_t:CDS:1</fullName>
    </submittedName>
</protein>
<sequence length="114" mass="12988">MDIIIYPNPIPQELAKIITKAWNHEPSQRPKVMEMLSDVKNLYDHYAPKGTSPKVCPKGNSDDIPGFDLTSAINNNQRSNNNNRESTYLPEDCETLTLDNITTIPKNTKIYRNI</sequence>
<comment type="caution">
    <text evidence="1">The sequence shown here is derived from an EMBL/GenBank/DDBJ whole genome shotgun (WGS) entry which is preliminary data.</text>
</comment>
<evidence type="ECO:0000313" key="1">
    <source>
        <dbReference type="EMBL" id="CAG8694174.1"/>
    </source>
</evidence>